<reference evidence="2" key="2">
    <citation type="submission" date="2020-09" db="EMBL/GenBank/DDBJ databases">
        <authorList>
            <person name="Sun Q."/>
            <person name="Kim S."/>
        </authorList>
    </citation>
    <scope>NUCLEOTIDE SEQUENCE</scope>
    <source>
        <strain evidence="2">KCTC 23310</strain>
    </source>
</reference>
<dbReference type="SUPFAM" id="SSF52821">
    <property type="entry name" value="Rhodanese/Cell cycle control phosphatase"/>
    <property type="match status" value="1"/>
</dbReference>
<protein>
    <submittedName>
        <fullName evidence="2">Sulfurtransferase</fullName>
    </submittedName>
</protein>
<dbReference type="PANTHER" id="PTHR43031">
    <property type="entry name" value="FAD-DEPENDENT OXIDOREDUCTASE"/>
    <property type="match status" value="1"/>
</dbReference>
<accession>A0A918TI57</accession>
<dbReference type="Proteomes" id="UP000638981">
    <property type="component" value="Unassembled WGS sequence"/>
</dbReference>
<sequence length="104" mass="10913">MTQCPAITDLARMAQAGEIHLIDVRELSELQSSGKAQGARHIALALLPLKATEIATDRPVAIYCAAGGRAGRAADLLRQMGHETVWNIGGLADWVAAGGPVEQV</sequence>
<gene>
    <name evidence="2" type="ORF">GCM10007315_00300</name>
</gene>
<keyword evidence="3" id="KW-1185">Reference proteome</keyword>
<evidence type="ECO:0000313" key="3">
    <source>
        <dbReference type="Proteomes" id="UP000638981"/>
    </source>
</evidence>
<dbReference type="InterPro" id="IPR001763">
    <property type="entry name" value="Rhodanese-like_dom"/>
</dbReference>
<name>A0A918TI57_9RHOB</name>
<dbReference type="PROSITE" id="PS50206">
    <property type="entry name" value="RHODANESE_3"/>
    <property type="match status" value="1"/>
</dbReference>
<reference evidence="2" key="1">
    <citation type="journal article" date="2014" name="Int. J. Syst. Evol. Microbiol.">
        <title>Complete genome sequence of Corynebacterium casei LMG S-19264T (=DSM 44701T), isolated from a smear-ripened cheese.</title>
        <authorList>
            <consortium name="US DOE Joint Genome Institute (JGI-PGF)"/>
            <person name="Walter F."/>
            <person name="Albersmeier A."/>
            <person name="Kalinowski J."/>
            <person name="Ruckert C."/>
        </authorList>
    </citation>
    <scope>NUCLEOTIDE SEQUENCE</scope>
    <source>
        <strain evidence="2">KCTC 23310</strain>
    </source>
</reference>
<dbReference type="RefSeq" id="WP_189409335.1">
    <property type="nucleotide sequence ID" value="NZ_BMYJ01000001.1"/>
</dbReference>
<evidence type="ECO:0000259" key="1">
    <source>
        <dbReference type="PROSITE" id="PS50206"/>
    </source>
</evidence>
<evidence type="ECO:0000313" key="2">
    <source>
        <dbReference type="EMBL" id="GHC43281.1"/>
    </source>
</evidence>
<dbReference type="Pfam" id="PF00581">
    <property type="entry name" value="Rhodanese"/>
    <property type="match status" value="1"/>
</dbReference>
<proteinExistence type="predicted"/>
<dbReference type="Gene3D" id="3.40.250.10">
    <property type="entry name" value="Rhodanese-like domain"/>
    <property type="match status" value="1"/>
</dbReference>
<dbReference type="PANTHER" id="PTHR43031:SF16">
    <property type="entry name" value="OXIDOREDUCTASE"/>
    <property type="match status" value="1"/>
</dbReference>
<dbReference type="AlphaFoldDB" id="A0A918TI57"/>
<feature type="domain" description="Rhodanese" evidence="1">
    <location>
        <begin position="15"/>
        <end position="103"/>
    </location>
</feature>
<dbReference type="EMBL" id="BMYJ01000001">
    <property type="protein sequence ID" value="GHC43281.1"/>
    <property type="molecule type" value="Genomic_DNA"/>
</dbReference>
<dbReference type="SMART" id="SM00450">
    <property type="entry name" value="RHOD"/>
    <property type="match status" value="1"/>
</dbReference>
<dbReference type="InterPro" id="IPR036873">
    <property type="entry name" value="Rhodanese-like_dom_sf"/>
</dbReference>
<dbReference type="InterPro" id="IPR050229">
    <property type="entry name" value="GlpE_sulfurtransferase"/>
</dbReference>
<organism evidence="2 3">
    <name type="scientific">Neogemmobacter tilapiae</name>
    <dbReference type="NCBI Taxonomy" id="875041"/>
    <lineage>
        <taxon>Bacteria</taxon>
        <taxon>Pseudomonadati</taxon>
        <taxon>Pseudomonadota</taxon>
        <taxon>Alphaproteobacteria</taxon>
        <taxon>Rhodobacterales</taxon>
        <taxon>Paracoccaceae</taxon>
        <taxon>Neogemmobacter</taxon>
    </lineage>
</organism>
<comment type="caution">
    <text evidence="2">The sequence shown here is derived from an EMBL/GenBank/DDBJ whole genome shotgun (WGS) entry which is preliminary data.</text>
</comment>